<reference evidence="2" key="1">
    <citation type="submission" date="2016-11" db="UniProtKB">
        <authorList>
            <consortium name="WormBaseParasite"/>
        </authorList>
    </citation>
    <scope>IDENTIFICATION</scope>
</reference>
<sequence length="78" mass="8665">MEVDFGLTEYASGHAVSPVHCILKEMYSDFIVQEILADGKVLPIPAPDAILERTGSKQNALEVEKALKNQVAFLKIHW</sequence>
<name>A0A1I7T5X4_9PELO</name>
<dbReference type="WBParaSite" id="Csp11.Scaffold516.g2711.t1">
    <property type="protein sequence ID" value="Csp11.Scaffold516.g2711.t1"/>
    <property type="gene ID" value="Csp11.Scaffold516.g2711"/>
</dbReference>
<dbReference type="Proteomes" id="UP000095282">
    <property type="component" value="Unplaced"/>
</dbReference>
<evidence type="ECO:0000313" key="1">
    <source>
        <dbReference type="Proteomes" id="UP000095282"/>
    </source>
</evidence>
<accession>A0A1I7T5X4</accession>
<protein>
    <submittedName>
        <fullName evidence="2">DUF104 domain-containing protein</fullName>
    </submittedName>
</protein>
<proteinExistence type="predicted"/>
<keyword evidence="1" id="KW-1185">Reference proteome</keyword>
<dbReference type="STRING" id="1561998.A0A1I7T5X4"/>
<dbReference type="eggNOG" id="KOG2339">
    <property type="taxonomic scope" value="Eukaryota"/>
</dbReference>
<dbReference type="AlphaFoldDB" id="A0A1I7T5X4"/>
<evidence type="ECO:0000313" key="2">
    <source>
        <dbReference type="WBParaSite" id="Csp11.Scaffold516.g2711.t1"/>
    </source>
</evidence>
<organism evidence="1 2">
    <name type="scientific">Caenorhabditis tropicalis</name>
    <dbReference type="NCBI Taxonomy" id="1561998"/>
    <lineage>
        <taxon>Eukaryota</taxon>
        <taxon>Metazoa</taxon>
        <taxon>Ecdysozoa</taxon>
        <taxon>Nematoda</taxon>
        <taxon>Chromadorea</taxon>
        <taxon>Rhabditida</taxon>
        <taxon>Rhabditina</taxon>
        <taxon>Rhabditomorpha</taxon>
        <taxon>Rhabditoidea</taxon>
        <taxon>Rhabditidae</taxon>
        <taxon>Peloderinae</taxon>
        <taxon>Caenorhabditis</taxon>
    </lineage>
</organism>